<sequence length="725" mass="81191">MAVNHARALRPKSSTVAEMLVELSFARWIFLRSSRLPLEAQHFIRSFLPSPTAELAGRKILGLHDGHELVFDSMACLPAGKLMCQVGRGWHVDKVWSLADYCRSLSCPVSEEAPVALATRGWDEDFFCRCDEPLHPLPAEFAVLVPGDASPAGSFFDLMESAEGWFDDITVYEDSGDSEQDLEEWPARRRGKIPRDPERHLRRGGAKRACPPRLPLDVDLQDTLNRHCGDVVEHGIDDEPWSERIRHLLRQGANPMLDITEVGSHKTLSPLEKVRNSKASLQAHLDDLRAGRLCRHQVHFWLRYADSIEGVEEYLEEFMAQMAYLDEVLGLLSAAVKIWETAAPAPSMFCSSDCLYGRGVLRPNHACLLQALDAAPDAAFSEDEDLLDFAERMWSLQQSWKAAPRQLCCREAEEEAMQHEEQRQQRRAELAALADAQLRRTPAWRKALAGVRDRRRRPPSDFLSGAMETRTDHFLGGLAQACRDLLQLRSKVSRVEAFTQVERAELVAACSQQLDRLTRSREGKTAAHLHRVREVAEARERLRTAACEAGCRAKLQDQAGAFAVAWKAKQDSQLRALQERARRSCLTMEAKGLDQARQKLSEAMAEAQRQEQADASETSWQGMARMPSAVLEETSRTKAQDALRGAVEEAEVLCKLEAAAADRAEDGANEAEEVFTTILQRALKEQRTKDLDELETPSQAARSSPGGIWASLGRDGSRLENFFEG</sequence>
<dbReference type="Proteomes" id="UP000186817">
    <property type="component" value="Unassembled WGS sequence"/>
</dbReference>
<feature type="coiled-coil region" evidence="1">
    <location>
        <begin position="409"/>
        <end position="436"/>
    </location>
</feature>
<evidence type="ECO:0000313" key="4">
    <source>
        <dbReference type="Proteomes" id="UP000186817"/>
    </source>
</evidence>
<proteinExistence type="predicted"/>
<feature type="region of interest" description="Disordered" evidence="2">
    <location>
        <begin position="687"/>
        <end position="712"/>
    </location>
</feature>
<evidence type="ECO:0000313" key="3">
    <source>
        <dbReference type="EMBL" id="OLP88739.1"/>
    </source>
</evidence>
<evidence type="ECO:0000256" key="1">
    <source>
        <dbReference type="SAM" id="Coils"/>
    </source>
</evidence>
<dbReference type="EMBL" id="LSRX01000796">
    <property type="protein sequence ID" value="OLP88739.1"/>
    <property type="molecule type" value="Genomic_DNA"/>
</dbReference>
<reference evidence="3 4" key="1">
    <citation type="submission" date="2016-02" db="EMBL/GenBank/DDBJ databases">
        <title>Genome analysis of coral dinoflagellate symbionts highlights evolutionary adaptations to a symbiotic lifestyle.</title>
        <authorList>
            <person name="Aranda M."/>
            <person name="Li Y."/>
            <person name="Liew Y.J."/>
            <person name="Baumgarten S."/>
            <person name="Simakov O."/>
            <person name="Wilson M."/>
            <person name="Piel J."/>
            <person name="Ashoor H."/>
            <person name="Bougouffa S."/>
            <person name="Bajic V.B."/>
            <person name="Ryu T."/>
            <person name="Ravasi T."/>
            <person name="Bayer T."/>
            <person name="Micklem G."/>
            <person name="Kim H."/>
            <person name="Bhak J."/>
            <person name="Lajeunesse T.C."/>
            <person name="Voolstra C.R."/>
        </authorList>
    </citation>
    <scope>NUCLEOTIDE SEQUENCE [LARGE SCALE GENOMIC DNA]</scope>
    <source>
        <strain evidence="3 4">CCMP2467</strain>
    </source>
</reference>
<dbReference type="OrthoDB" id="440578at2759"/>
<protein>
    <submittedName>
        <fullName evidence="3">Uncharacterized protein</fullName>
    </submittedName>
</protein>
<name>A0A1Q9D0N3_SYMMI</name>
<evidence type="ECO:0000256" key="2">
    <source>
        <dbReference type="SAM" id="MobiDB-lite"/>
    </source>
</evidence>
<organism evidence="3 4">
    <name type="scientific">Symbiodinium microadriaticum</name>
    <name type="common">Dinoflagellate</name>
    <name type="synonym">Zooxanthella microadriatica</name>
    <dbReference type="NCBI Taxonomy" id="2951"/>
    <lineage>
        <taxon>Eukaryota</taxon>
        <taxon>Sar</taxon>
        <taxon>Alveolata</taxon>
        <taxon>Dinophyceae</taxon>
        <taxon>Suessiales</taxon>
        <taxon>Symbiodiniaceae</taxon>
        <taxon>Symbiodinium</taxon>
    </lineage>
</organism>
<dbReference type="AlphaFoldDB" id="A0A1Q9D0N3"/>
<keyword evidence="4" id="KW-1185">Reference proteome</keyword>
<gene>
    <name evidence="3" type="ORF">AK812_SmicGene29866</name>
</gene>
<keyword evidence="1" id="KW-0175">Coiled coil</keyword>
<accession>A0A1Q9D0N3</accession>
<comment type="caution">
    <text evidence="3">The sequence shown here is derived from an EMBL/GenBank/DDBJ whole genome shotgun (WGS) entry which is preliminary data.</text>
</comment>